<evidence type="ECO:0000259" key="1">
    <source>
        <dbReference type="Pfam" id="PF18557"/>
    </source>
</evidence>
<dbReference type="Pfam" id="PF18557">
    <property type="entry name" value="NepR"/>
    <property type="match status" value="1"/>
</dbReference>
<evidence type="ECO:0000313" key="2">
    <source>
        <dbReference type="EMBL" id="ACT59716.1"/>
    </source>
</evidence>
<proteinExistence type="predicted"/>
<dbReference type="EMBL" id="CP001678">
    <property type="protein sequence ID" value="ACT59716.1"/>
    <property type="molecule type" value="Genomic_DNA"/>
</dbReference>
<dbReference type="STRING" id="582402.Hbal_2033"/>
<dbReference type="RefSeq" id="WP_015827866.1">
    <property type="nucleotide sequence ID" value="NC_012982.1"/>
</dbReference>
<organism evidence="2 3">
    <name type="scientific">Hirschia baltica (strain ATCC 49814 / DSM 5838 / IFAM 1418)</name>
    <dbReference type="NCBI Taxonomy" id="582402"/>
    <lineage>
        <taxon>Bacteria</taxon>
        <taxon>Pseudomonadati</taxon>
        <taxon>Pseudomonadota</taxon>
        <taxon>Alphaproteobacteria</taxon>
        <taxon>Hyphomonadales</taxon>
        <taxon>Hyphomonadaceae</taxon>
        <taxon>Hirschia</taxon>
    </lineage>
</organism>
<feature type="domain" description="Anti-sigma factor NepR" evidence="1">
    <location>
        <begin position="19"/>
        <end position="52"/>
    </location>
</feature>
<protein>
    <recommendedName>
        <fullName evidence="1">Anti-sigma factor NepR domain-containing protein</fullName>
    </recommendedName>
</protein>
<reference evidence="3" key="1">
    <citation type="journal article" date="2011" name="J. Bacteriol.">
        <title>Genome sequences of eight morphologically diverse alphaproteobacteria.</title>
        <authorList>
            <consortium name="US DOE Joint Genome Institute"/>
            <person name="Brown P.J."/>
            <person name="Kysela D.T."/>
            <person name="Buechlein A."/>
            <person name="Hemmerich C."/>
            <person name="Brun Y.V."/>
        </authorList>
    </citation>
    <scope>NUCLEOTIDE SEQUENCE [LARGE SCALE GENOMIC DNA]</scope>
    <source>
        <strain evidence="3">ATCC 49814 / DSM 5838 / IFAM 1418</strain>
    </source>
</reference>
<accession>C6XLB7</accession>
<gene>
    <name evidence="2" type="ordered locus">Hbal_2033</name>
</gene>
<dbReference type="Proteomes" id="UP000002745">
    <property type="component" value="Chromosome"/>
</dbReference>
<name>C6XLB7_HIRBI</name>
<dbReference type="HOGENOM" id="CLU_2954257_0_0_5"/>
<evidence type="ECO:0000313" key="3">
    <source>
        <dbReference type="Proteomes" id="UP000002745"/>
    </source>
</evidence>
<dbReference type="KEGG" id="hba:Hbal_2033"/>
<keyword evidence="3" id="KW-1185">Reference proteome</keyword>
<dbReference type="OrthoDB" id="8454456at2"/>
<dbReference type="AlphaFoldDB" id="C6XLB7"/>
<sequence length="59" mass="6905">MKKSENEKPGLTNEEEVRQKKIGARLKRMYDEVVEEDIPDDFLSLLESIDNAKDEHNND</sequence>
<dbReference type="InterPro" id="IPR041649">
    <property type="entry name" value="NepR"/>
</dbReference>